<dbReference type="InterPro" id="IPR036291">
    <property type="entry name" value="NAD(P)-bd_dom_sf"/>
</dbReference>
<reference evidence="2" key="1">
    <citation type="submission" date="2014-08" db="EMBL/GenBank/DDBJ databases">
        <authorList>
            <person name="Sharma Rahul"/>
            <person name="Thines Marco"/>
        </authorList>
    </citation>
    <scope>NUCLEOTIDE SEQUENCE</scope>
</reference>
<evidence type="ECO:0000313" key="2">
    <source>
        <dbReference type="EMBL" id="CDZ96485.1"/>
    </source>
</evidence>
<dbReference type="GO" id="GO:0005737">
    <property type="term" value="C:cytoplasm"/>
    <property type="evidence" value="ECO:0007669"/>
    <property type="project" value="TreeGrafter"/>
</dbReference>
<dbReference type="Gene3D" id="3.40.50.720">
    <property type="entry name" value="NAD(P)-binding Rossmann-like Domain"/>
    <property type="match status" value="1"/>
</dbReference>
<dbReference type="Gene3D" id="3.30.360.10">
    <property type="entry name" value="Dihydrodipicolinate Reductase, domain 2"/>
    <property type="match status" value="1"/>
</dbReference>
<evidence type="ECO:0000259" key="1">
    <source>
        <dbReference type="Pfam" id="PF01408"/>
    </source>
</evidence>
<proteinExistence type="predicted"/>
<protein>
    <submittedName>
        <fullName evidence="2">D-galacturonic acid reductase</fullName>
    </submittedName>
</protein>
<dbReference type="InterPro" id="IPR000683">
    <property type="entry name" value="Gfo/Idh/MocA-like_OxRdtase_N"/>
</dbReference>
<dbReference type="GO" id="GO:0000166">
    <property type="term" value="F:nucleotide binding"/>
    <property type="evidence" value="ECO:0007669"/>
    <property type="project" value="InterPro"/>
</dbReference>
<dbReference type="AlphaFoldDB" id="A0A0F7SEV2"/>
<dbReference type="PANTHER" id="PTHR42840:SF6">
    <property type="entry name" value="BINDING ROSSMANN FOLD OXIDOREDUCTASE, PUTATIVE (AFU_ORTHOLOGUE AFUA_3G11930)-RELATED"/>
    <property type="match status" value="1"/>
</dbReference>
<sequence>MTSLDYASLETLPVLMVGTGEYTTGFVGGGQSTSDKKIGVVALTMFDLRRRGKVSELSMVGTTGSKFPDIRKHFQKNIGDVYRGLDLTFKGYPDEQTRDPEAYIEALNALPKASAVIIFTPDSTHFPIAKLAMELGHHVMVTKPATQKLEHHQELVELAAKNGVVCMVEHHKRFDPAYSDARSRAAALGNFNYFSSYMSQPKSQLETFKSWAGIDSDISYYLNSHHIDVHAWMVEGIFKPVRVTASGSKGIATGLGCDARTEDTITLLVEWEKIGDESTRGVGVYTASWAAPMKAGVHSEQNFHYMASKGEVKVDQAHRGYSVVDESVGKIDYNPFYMKYSKDENGYFDGSKGYGYVSLEKFIDAAREVNAGNAKAADYDGKGLPTIKNTLLTTVILNAGRVSLDERRTILLKETDGVWKLE</sequence>
<feature type="domain" description="Gfo/Idh/MocA-like oxidoreductase N-terminal" evidence="1">
    <location>
        <begin position="104"/>
        <end position="170"/>
    </location>
</feature>
<dbReference type="GO" id="GO:0006740">
    <property type="term" value="P:NADPH regeneration"/>
    <property type="evidence" value="ECO:0007669"/>
    <property type="project" value="TreeGrafter"/>
</dbReference>
<dbReference type="FunFam" id="3.30.360.10:FF:000030">
    <property type="entry name" value="NAD binding Rossmann fold oxidoreductase"/>
    <property type="match status" value="1"/>
</dbReference>
<dbReference type="SUPFAM" id="SSF51735">
    <property type="entry name" value="NAD(P)-binding Rossmann-fold domains"/>
    <property type="match status" value="1"/>
</dbReference>
<dbReference type="GO" id="GO:0016491">
    <property type="term" value="F:oxidoreductase activity"/>
    <property type="evidence" value="ECO:0007669"/>
    <property type="project" value="TreeGrafter"/>
</dbReference>
<organism evidence="2">
    <name type="scientific">Phaffia rhodozyma</name>
    <name type="common">Yeast</name>
    <name type="synonym">Xanthophyllomyces dendrorhous</name>
    <dbReference type="NCBI Taxonomy" id="264483"/>
    <lineage>
        <taxon>Eukaryota</taxon>
        <taxon>Fungi</taxon>
        <taxon>Dikarya</taxon>
        <taxon>Basidiomycota</taxon>
        <taxon>Agaricomycotina</taxon>
        <taxon>Tremellomycetes</taxon>
        <taxon>Cystofilobasidiales</taxon>
        <taxon>Mrakiaceae</taxon>
        <taxon>Phaffia</taxon>
    </lineage>
</organism>
<accession>A0A0F7SEV2</accession>
<dbReference type="Pfam" id="PF01408">
    <property type="entry name" value="GFO_IDH_MocA"/>
    <property type="match status" value="1"/>
</dbReference>
<dbReference type="EMBL" id="LN483144">
    <property type="protein sequence ID" value="CDZ96485.1"/>
    <property type="molecule type" value="Genomic_DNA"/>
</dbReference>
<name>A0A0F7SEV2_PHARH</name>
<dbReference type="PANTHER" id="PTHR42840">
    <property type="entry name" value="NAD(P)-BINDING ROSSMANN-FOLD SUPERFAMILY PROTEIN-RELATED"/>
    <property type="match status" value="1"/>
</dbReference>